<feature type="domain" description="EF-hand" evidence="2">
    <location>
        <begin position="90"/>
        <end position="125"/>
    </location>
</feature>
<feature type="compositionally biased region" description="Acidic residues" evidence="1">
    <location>
        <begin position="254"/>
        <end position="271"/>
    </location>
</feature>
<dbReference type="OrthoDB" id="205893at2759"/>
<name>A0A8J2SNE6_9STRA</name>
<evidence type="ECO:0000313" key="3">
    <source>
        <dbReference type="EMBL" id="CAH0369649.1"/>
    </source>
</evidence>
<evidence type="ECO:0000259" key="2">
    <source>
        <dbReference type="PROSITE" id="PS50222"/>
    </source>
</evidence>
<dbReference type="GO" id="GO:0005509">
    <property type="term" value="F:calcium ion binding"/>
    <property type="evidence" value="ECO:0007669"/>
    <property type="project" value="InterPro"/>
</dbReference>
<dbReference type="Gene3D" id="1.10.238.10">
    <property type="entry name" value="EF-hand"/>
    <property type="match status" value="1"/>
</dbReference>
<organism evidence="3 4">
    <name type="scientific">Pelagomonas calceolata</name>
    <dbReference type="NCBI Taxonomy" id="35677"/>
    <lineage>
        <taxon>Eukaryota</taxon>
        <taxon>Sar</taxon>
        <taxon>Stramenopiles</taxon>
        <taxon>Ochrophyta</taxon>
        <taxon>Pelagophyceae</taxon>
        <taxon>Pelagomonadales</taxon>
        <taxon>Pelagomonadaceae</taxon>
        <taxon>Pelagomonas</taxon>
    </lineage>
</organism>
<accession>A0A8J2SNE6</accession>
<reference evidence="3" key="1">
    <citation type="submission" date="2021-11" db="EMBL/GenBank/DDBJ databases">
        <authorList>
            <consortium name="Genoscope - CEA"/>
            <person name="William W."/>
        </authorList>
    </citation>
    <scope>NUCLEOTIDE SEQUENCE</scope>
</reference>
<feature type="compositionally biased region" description="Acidic residues" evidence="1">
    <location>
        <begin position="366"/>
        <end position="396"/>
    </location>
</feature>
<evidence type="ECO:0000313" key="4">
    <source>
        <dbReference type="Proteomes" id="UP000789595"/>
    </source>
</evidence>
<dbReference type="Proteomes" id="UP000789595">
    <property type="component" value="Unassembled WGS sequence"/>
</dbReference>
<dbReference type="SUPFAM" id="SSF47473">
    <property type="entry name" value="EF-hand"/>
    <property type="match status" value="1"/>
</dbReference>
<feature type="compositionally biased region" description="Low complexity" evidence="1">
    <location>
        <begin position="332"/>
        <end position="348"/>
    </location>
</feature>
<feature type="compositionally biased region" description="Low complexity" evidence="1">
    <location>
        <begin position="313"/>
        <end position="324"/>
    </location>
</feature>
<dbReference type="InterPro" id="IPR011992">
    <property type="entry name" value="EF-hand-dom_pair"/>
</dbReference>
<protein>
    <recommendedName>
        <fullName evidence="2">EF-hand domain-containing protein</fullName>
    </recommendedName>
</protein>
<feature type="compositionally biased region" description="Acidic residues" evidence="1">
    <location>
        <begin position="233"/>
        <end position="244"/>
    </location>
</feature>
<keyword evidence="4" id="KW-1185">Reference proteome</keyword>
<dbReference type="PROSITE" id="PS50222">
    <property type="entry name" value="EF_HAND_2"/>
    <property type="match status" value="1"/>
</dbReference>
<feature type="region of interest" description="Disordered" evidence="1">
    <location>
        <begin position="214"/>
        <end position="396"/>
    </location>
</feature>
<sequence length="396" mass="41394">MGLAASLPEESAYAPFQALGLGYTEELVRSYKERDLDFGIDLPTIEGLTGLDRDQCVQLVESLAKNDPRERKLVNALALLSGACIAGEENGEAAAARIFDIFDFDARGQISRDELTILLLCSLRAANAIRGLQDEPDDDATEIISDAAFDQAIPPQGNPDVISKKEFLAWASRALRGIESAEQFVAAFSCGITPGIDNEETDLAAAKLQARIRGRNERLNPTAPPTKAVAEPAPEEPSPEEPSPEEPSPAPEEPSPEEPTDALPEAGEETDAAAAKLQARIRGRNERLHPTTPPAKTNAALVETPEADPPVERPSSAAAVAEAVPPAPADAPAPVAADAPAAAPAPAAAEPPAPAPEEPAPAPEEASPEEPVEPAPEEPSEPEAAADDAAPEQPEP</sequence>
<evidence type="ECO:0000256" key="1">
    <source>
        <dbReference type="SAM" id="MobiDB-lite"/>
    </source>
</evidence>
<dbReference type="InterPro" id="IPR002048">
    <property type="entry name" value="EF_hand_dom"/>
</dbReference>
<dbReference type="EMBL" id="CAKKNE010000002">
    <property type="protein sequence ID" value="CAH0369649.1"/>
    <property type="molecule type" value="Genomic_DNA"/>
</dbReference>
<gene>
    <name evidence="3" type="ORF">PECAL_2P27790</name>
</gene>
<dbReference type="AlphaFoldDB" id="A0A8J2SNE6"/>
<feature type="compositionally biased region" description="Pro residues" evidence="1">
    <location>
        <begin position="349"/>
        <end position="362"/>
    </location>
</feature>
<comment type="caution">
    <text evidence="3">The sequence shown here is derived from an EMBL/GenBank/DDBJ whole genome shotgun (WGS) entry which is preliminary data.</text>
</comment>
<proteinExistence type="predicted"/>